<comment type="caution">
    <text evidence="1">The sequence shown here is derived from an EMBL/GenBank/DDBJ whole genome shotgun (WGS) entry which is preliminary data.</text>
</comment>
<evidence type="ECO:0000313" key="1">
    <source>
        <dbReference type="EMBL" id="TNN70569.1"/>
    </source>
</evidence>
<evidence type="ECO:0000313" key="2">
    <source>
        <dbReference type="Proteomes" id="UP000314294"/>
    </source>
</evidence>
<sequence>MEKNVLGETSFSPALGFTEKDTLNSKKLRTEDKNMTSGLNYYNMKQTETYANCCANTDEPTASQGHFCTAYPSEPPSENCHRSPGLLERSAGSARVSASAWILGKHQTAASKALRARLVFYTPLPSVDEGKLSFAFS</sequence>
<protein>
    <submittedName>
        <fullName evidence="1">Uncharacterized protein</fullName>
    </submittedName>
</protein>
<dbReference type="AlphaFoldDB" id="A0A4Z2HXJ7"/>
<dbReference type="EMBL" id="SRLO01000161">
    <property type="protein sequence ID" value="TNN70569.1"/>
    <property type="molecule type" value="Genomic_DNA"/>
</dbReference>
<organism evidence="1 2">
    <name type="scientific">Liparis tanakae</name>
    <name type="common">Tanaka's snailfish</name>
    <dbReference type="NCBI Taxonomy" id="230148"/>
    <lineage>
        <taxon>Eukaryota</taxon>
        <taxon>Metazoa</taxon>
        <taxon>Chordata</taxon>
        <taxon>Craniata</taxon>
        <taxon>Vertebrata</taxon>
        <taxon>Euteleostomi</taxon>
        <taxon>Actinopterygii</taxon>
        <taxon>Neopterygii</taxon>
        <taxon>Teleostei</taxon>
        <taxon>Neoteleostei</taxon>
        <taxon>Acanthomorphata</taxon>
        <taxon>Eupercaria</taxon>
        <taxon>Perciformes</taxon>
        <taxon>Cottioidei</taxon>
        <taxon>Cottales</taxon>
        <taxon>Liparidae</taxon>
        <taxon>Liparis</taxon>
    </lineage>
</organism>
<keyword evidence="2" id="KW-1185">Reference proteome</keyword>
<reference evidence="1 2" key="1">
    <citation type="submission" date="2019-03" db="EMBL/GenBank/DDBJ databases">
        <title>First draft genome of Liparis tanakae, snailfish: a comprehensive survey of snailfish specific genes.</title>
        <authorList>
            <person name="Kim W."/>
            <person name="Song I."/>
            <person name="Jeong J.-H."/>
            <person name="Kim D."/>
            <person name="Kim S."/>
            <person name="Ryu S."/>
            <person name="Song J.Y."/>
            <person name="Lee S.K."/>
        </authorList>
    </citation>
    <scope>NUCLEOTIDE SEQUENCE [LARGE SCALE GENOMIC DNA]</scope>
    <source>
        <tissue evidence="1">Muscle</tissue>
    </source>
</reference>
<proteinExistence type="predicted"/>
<dbReference type="Proteomes" id="UP000314294">
    <property type="component" value="Unassembled WGS sequence"/>
</dbReference>
<gene>
    <name evidence="1" type="ORF">EYF80_019153</name>
</gene>
<accession>A0A4Z2HXJ7</accession>
<name>A0A4Z2HXJ7_9TELE</name>